<dbReference type="Pfam" id="PF01288">
    <property type="entry name" value="HPPK"/>
    <property type="match status" value="1"/>
</dbReference>
<dbReference type="AlphaFoldDB" id="A0AAW7R2C3"/>
<evidence type="ECO:0000256" key="12">
    <source>
        <dbReference type="ARBA" id="ARBA00033413"/>
    </source>
</evidence>
<dbReference type="SUPFAM" id="SSF55083">
    <property type="entry name" value="6-hydroxymethyl-7,8-dihydropterin pyrophosphokinase, HPPK"/>
    <property type="match status" value="1"/>
</dbReference>
<evidence type="ECO:0000313" key="17">
    <source>
        <dbReference type="Proteomes" id="UP001169492"/>
    </source>
</evidence>
<comment type="caution">
    <text evidence="14">The sequence shown here is derived from an EMBL/GenBank/DDBJ whole genome shotgun (WGS) entry which is preliminary data.</text>
</comment>
<dbReference type="PROSITE" id="PS00794">
    <property type="entry name" value="HPPK"/>
    <property type="match status" value="1"/>
</dbReference>
<evidence type="ECO:0000256" key="3">
    <source>
        <dbReference type="ARBA" id="ARBA00013253"/>
    </source>
</evidence>
<evidence type="ECO:0000313" key="15">
    <source>
        <dbReference type="EMBL" id="MDN7130027.1"/>
    </source>
</evidence>
<evidence type="ECO:0000259" key="13">
    <source>
        <dbReference type="PROSITE" id="PS00794"/>
    </source>
</evidence>
<keyword evidence="16" id="KW-1185">Reference proteome</keyword>
<protein>
    <recommendedName>
        <fullName evidence="4">2-amino-4-hydroxy-6-hydroxymethyldihydropteridine pyrophosphokinase</fullName>
        <ecNumber evidence="3">2.7.6.3</ecNumber>
    </recommendedName>
    <alternativeName>
        <fullName evidence="11">6-hydroxymethyl-7,8-dihydropterin pyrophosphokinase</fullName>
    </alternativeName>
    <alternativeName>
        <fullName evidence="12">7,8-dihydro-6-hydroxymethylpterin-pyrophosphokinase</fullName>
    </alternativeName>
</protein>
<comment type="similarity">
    <text evidence="2">Belongs to the HPPK family.</text>
</comment>
<dbReference type="CDD" id="cd00483">
    <property type="entry name" value="HPPK"/>
    <property type="match status" value="1"/>
</dbReference>
<evidence type="ECO:0000256" key="8">
    <source>
        <dbReference type="ARBA" id="ARBA00022840"/>
    </source>
</evidence>
<dbReference type="GO" id="GO:0003848">
    <property type="term" value="F:2-amino-4-hydroxy-6-hydroxymethyldihydropteridine diphosphokinase activity"/>
    <property type="evidence" value="ECO:0007669"/>
    <property type="project" value="UniProtKB-EC"/>
</dbReference>
<dbReference type="GO" id="GO:0046656">
    <property type="term" value="P:folic acid biosynthetic process"/>
    <property type="evidence" value="ECO:0007669"/>
    <property type="project" value="UniProtKB-KW"/>
</dbReference>
<evidence type="ECO:0000256" key="11">
    <source>
        <dbReference type="ARBA" id="ARBA00029766"/>
    </source>
</evidence>
<evidence type="ECO:0000313" key="16">
    <source>
        <dbReference type="Proteomes" id="UP001169491"/>
    </source>
</evidence>
<reference evidence="16 17" key="1">
    <citation type="submission" date="2021-03" db="EMBL/GenBank/DDBJ databases">
        <title>Pseudidiomarina terrestris, a new bacterium isolated from saline soil.</title>
        <authorList>
            <person name="Galisteo C."/>
            <person name="De La Haba R."/>
            <person name="Sanchez-Porro C."/>
            <person name="Ventosa A."/>
        </authorList>
    </citation>
    <scope>NUCLEOTIDE SEQUENCE [LARGE SCALE GENOMIC DNA]</scope>
    <source>
        <strain evidence="14 17">1APP75-32.1</strain>
        <strain evidence="16">1APR75-15</strain>
        <strain evidence="15">1ASR75-15</strain>
    </source>
</reference>
<sequence length="159" mass="17960">MSQVYIALGANLGDPVTTLQRLLEHLRVQPELSAIRCSSFYRSKPMGPQDQPDYVNAVFYAETDLAPLALLDYLQQLESQFGRVRGRRWGARTLDLDLLLYNDVTLQHERLQVPHPGLAERDFVVLPLAEIAPELRLPDGRPVSELRASMASHDLIKIT</sequence>
<proteinExistence type="inferred from homology"/>
<dbReference type="Gene3D" id="3.30.70.560">
    <property type="entry name" value="7,8-Dihydro-6-hydroxymethylpterin-pyrophosphokinase HPPK"/>
    <property type="match status" value="1"/>
</dbReference>
<dbReference type="RefSeq" id="WP_301721599.1">
    <property type="nucleotide sequence ID" value="NZ_JAGGJB010000005.1"/>
</dbReference>
<evidence type="ECO:0000256" key="7">
    <source>
        <dbReference type="ARBA" id="ARBA00022777"/>
    </source>
</evidence>
<evidence type="ECO:0000256" key="5">
    <source>
        <dbReference type="ARBA" id="ARBA00022679"/>
    </source>
</evidence>
<keyword evidence="8" id="KW-0067">ATP-binding</keyword>
<comment type="pathway">
    <text evidence="1">Cofactor biosynthesis; tetrahydrofolate biosynthesis; 2-amino-4-hydroxy-6-hydroxymethyl-7,8-dihydropteridine diphosphate from 7,8-dihydroneopterin triphosphate: step 4/4.</text>
</comment>
<dbReference type="PANTHER" id="PTHR43071">
    <property type="entry name" value="2-AMINO-4-HYDROXY-6-HYDROXYMETHYLDIHYDROPTERIDINE PYROPHOSPHOKINASE"/>
    <property type="match status" value="1"/>
</dbReference>
<keyword evidence="5 14" id="KW-0808">Transferase</keyword>
<feature type="domain" description="7,8-dihydro-6-hydroxymethylpterin-pyrophosphokinase" evidence="13">
    <location>
        <begin position="88"/>
        <end position="99"/>
    </location>
</feature>
<evidence type="ECO:0000256" key="6">
    <source>
        <dbReference type="ARBA" id="ARBA00022741"/>
    </source>
</evidence>
<dbReference type="InterPro" id="IPR000550">
    <property type="entry name" value="Hppk"/>
</dbReference>
<comment type="function">
    <text evidence="10">Catalyzes the transfer of pyrophosphate from adenosine triphosphate (ATP) to 6-hydroxymethyl-7,8-dihydropterin, an enzymatic step in folate biosynthesis pathway.</text>
</comment>
<name>A0AAW7R2C3_9GAMM</name>
<dbReference type="InterPro" id="IPR035907">
    <property type="entry name" value="Hppk_sf"/>
</dbReference>
<evidence type="ECO:0000256" key="10">
    <source>
        <dbReference type="ARBA" id="ARBA00029409"/>
    </source>
</evidence>
<accession>A0AAW7R2C3</accession>
<keyword evidence="7" id="KW-0418">Kinase</keyword>
<evidence type="ECO:0000313" key="14">
    <source>
        <dbReference type="EMBL" id="MDN7125268.1"/>
    </source>
</evidence>
<keyword evidence="6" id="KW-0547">Nucleotide-binding</keyword>
<dbReference type="NCBIfam" id="TIGR01498">
    <property type="entry name" value="folK"/>
    <property type="match status" value="1"/>
</dbReference>
<dbReference type="Proteomes" id="UP001169491">
    <property type="component" value="Unassembled WGS sequence"/>
</dbReference>
<evidence type="ECO:0000256" key="9">
    <source>
        <dbReference type="ARBA" id="ARBA00022909"/>
    </source>
</evidence>
<keyword evidence="9" id="KW-0289">Folate biosynthesis</keyword>
<evidence type="ECO:0000256" key="2">
    <source>
        <dbReference type="ARBA" id="ARBA00005810"/>
    </source>
</evidence>
<dbReference type="Proteomes" id="UP001169492">
    <property type="component" value="Unassembled WGS sequence"/>
</dbReference>
<evidence type="ECO:0000256" key="1">
    <source>
        <dbReference type="ARBA" id="ARBA00005051"/>
    </source>
</evidence>
<evidence type="ECO:0000256" key="4">
    <source>
        <dbReference type="ARBA" id="ARBA00016218"/>
    </source>
</evidence>
<dbReference type="GO" id="GO:0005524">
    <property type="term" value="F:ATP binding"/>
    <property type="evidence" value="ECO:0007669"/>
    <property type="project" value="UniProtKB-KW"/>
</dbReference>
<dbReference type="EMBL" id="JAGGJC010000003">
    <property type="protein sequence ID" value="MDN7130027.1"/>
    <property type="molecule type" value="Genomic_DNA"/>
</dbReference>
<dbReference type="GO" id="GO:0016301">
    <property type="term" value="F:kinase activity"/>
    <property type="evidence" value="ECO:0007669"/>
    <property type="project" value="UniProtKB-KW"/>
</dbReference>
<gene>
    <name evidence="14" type="primary">folK</name>
    <name evidence="14" type="ORF">J6I90_10280</name>
    <name evidence="15" type="ORF">J6I92_09095</name>
</gene>
<organism evidence="14 17">
    <name type="scientific">Pseudidiomarina terrestris</name>
    <dbReference type="NCBI Taxonomy" id="2820060"/>
    <lineage>
        <taxon>Bacteria</taxon>
        <taxon>Pseudomonadati</taxon>
        <taxon>Pseudomonadota</taxon>
        <taxon>Gammaproteobacteria</taxon>
        <taxon>Alteromonadales</taxon>
        <taxon>Idiomarinaceae</taxon>
        <taxon>Pseudidiomarina</taxon>
    </lineage>
</organism>
<dbReference type="EC" id="2.7.6.3" evidence="3"/>
<dbReference type="PANTHER" id="PTHR43071:SF1">
    <property type="entry name" value="2-AMINO-4-HYDROXY-6-HYDROXYMETHYLDIHYDROPTERIDINE PYROPHOSPHOKINASE"/>
    <property type="match status" value="1"/>
</dbReference>
<dbReference type="EMBL" id="JAGGJB010000005">
    <property type="protein sequence ID" value="MDN7125268.1"/>
    <property type="molecule type" value="Genomic_DNA"/>
</dbReference>